<dbReference type="Pfam" id="PF00515">
    <property type="entry name" value="TPR_1"/>
    <property type="match status" value="1"/>
</dbReference>
<dbReference type="SMART" id="SM00028">
    <property type="entry name" value="TPR"/>
    <property type="match status" value="5"/>
</dbReference>
<proteinExistence type="predicted"/>
<accession>A0ABS1TGL1</accession>
<dbReference type="InterPro" id="IPR051685">
    <property type="entry name" value="Ycf3/AcsC/BcsC/TPR_MFPF"/>
</dbReference>
<dbReference type="Gene3D" id="1.25.40.10">
    <property type="entry name" value="Tetratricopeptide repeat domain"/>
    <property type="match status" value="3"/>
</dbReference>
<dbReference type="InterPro" id="IPR019734">
    <property type="entry name" value="TPR_rpt"/>
</dbReference>
<dbReference type="PANTHER" id="PTHR44943:SF4">
    <property type="entry name" value="TPR REPEAT-CONTAINING PROTEIN MJ0798"/>
    <property type="match status" value="1"/>
</dbReference>
<sequence>MKYLVKSVMVGILFISMVLFSSCSMLKYNSIGNFNKVEAEKLYKEQKYDEALKNVDDFLEKYPNNEKAISEKAYILIGSGKNEEGLVLLTGLYENGVQNSTILNNMSWAYNNLHMYTMANKYIDICLKSLNPTDKEYINKGNALHGLKKYDQAIGYYDKALEKDPQSTLALWGKGLCLYEMKDYKKCLVCFQKYAEQDGNNKSLNFYIKNSFINLKDLDGAINEFNKQIKKNPNNISAYSSLASIYEQKGEFQKTIDCYDYIIKKSPENADAYYNKSISLMKLGRSDEAIGNLKLAIEYDDEYVYDILDEPAFDSLKNNEKFNALIKTKSTQ</sequence>
<reference evidence="4 5" key="1">
    <citation type="submission" date="2021-01" db="EMBL/GenBank/DDBJ databases">
        <title>Genome public.</title>
        <authorList>
            <person name="Liu C."/>
            <person name="Sun Q."/>
        </authorList>
    </citation>
    <scope>NUCLEOTIDE SEQUENCE [LARGE SCALE GENOMIC DNA]</scope>
    <source>
        <strain evidence="4 5">YIM B02515</strain>
    </source>
</reference>
<organism evidence="4 5">
    <name type="scientific">Clostridium rhizosphaerae</name>
    <dbReference type="NCBI Taxonomy" id="2803861"/>
    <lineage>
        <taxon>Bacteria</taxon>
        <taxon>Bacillati</taxon>
        <taxon>Bacillota</taxon>
        <taxon>Clostridia</taxon>
        <taxon>Eubacteriales</taxon>
        <taxon>Clostridiaceae</taxon>
        <taxon>Clostridium</taxon>
    </lineage>
</organism>
<dbReference type="RefSeq" id="WP_202751293.1">
    <property type="nucleotide sequence ID" value="NZ_JAESWC010000023.1"/>
</dbReference>
<dbReference type="EMBL" id="JAESWC010000023">
    <property type="protein sequence ID" value="MBL4938533.1"/>
    <property type="molecule type" value="Genomic_DNA"/>
</dbReference>
<dbReference type="PROSITE" id="PS50005">
    <property type="entry name" value="TPR"/>
    <property type="match status" value="2"/>
</dbReference>
<keyword evidence="1" id="KW-0677">Repeat</keyword>
<keyword evidence="2 3" id="KW-0802">TPR repeat</keyword>
<dbReference type="InterPro" id="IPR011990">
    <property type="entry name" value="TPR-like_helical_dom_sf"/>
</dbReference>
<evidence type="ECO:0000313" key="5">
    <source>
        <dbReference type="Proteomes" id="UP000632377"/>
    </source>
</evidence>
<evidence type="ECO:0000256" key="3">
    <source>
        <dbReference type="PROSITE-ProRule" id="PRU00339"/>
    </source>
</evidence>
<dbReference type="PANTHER" id="PTHR44943">
    <property type="entry name" value="CELLULOSE SYNTHASE OPERON PROTEIN C"/>
    <property type="match status" value="1"/>
</dbReference>
<feature type="repeat" description="TPR" evidence="3">
    <location>
        <begin position="134"/>
        <end position="167"/>
    </location>
</feature>
<dbReference type="Pfam" id="PF13174">
    <property type="entry name" value="TPR_6"/>
    <property type="match status" value="1"/>
</dbReference>
<evidence type="ECO:0000256" key="1">
    <source>
        <dbReference type="ARBA" id="ARBA00022737"/>
    </source>
</evidence>
<comment type="caution">
    <text evidence="4">The sequence shown here is derived from an EMBL/GenBank/DDBJ whole genome shotgun (WGS) entry which is preliminary data.</text>
</comment>
<feature type="repeat" description="TPR" evidence="3">
    <location>
        <begin position="236"/>
        <end position="269"/>
    </location>
</feature>
<evidence type="ECO:0000313" key="4">
    <source>
        <dbReference type="EMBL" id="MBL4938533.1"/>
    </source>
</evidence>
<keyword evidence="5" id="KW-1185">Reference proteome</keyword>
<name>A0ABS1TGL1_9CLOT</name>
<protein>
    <submittedName>
        <fullName evidence="4">Tetratricopeptide repeat protein</fullName>
    </submittedName>
</protein>
<dbReference type="SUPFAM" id="SSF48452">
    <property type="entry name" value="TPR-like"/>
    <property type="match status" value="2"/>
</dbReference>
<evidence type="ECO:0000256" key="2">
    <source>
        <dbReference type="ARBA" id="ARBA00022803"/>
    </source>
</evidence>
<dbReference type="PROSITE" id="PS51257">
    <property type="entry name" value="PROKAR_LIPOPROTEIN"/>
    <property type="match status" value="1"/>
</dbReference>
<gene>
    <name evidence="4" type="ORF">JK636_22780</name>
</gene>
<dbReference type="Pfam" id="PF13431">
    <property type="entry name" value="TPR_17"/>
    <property type="match status" value="1"/>
</dbReference>
<dbReference type="NCBIfam" id="NF047558">
    <property type="entry name" value="TPR_END_plus"/>
    <property type="match status" value="1"/>
</dbReference>
<dbReference type="Proteomes" id="UP000632377">
    <property type="component" value="Unassembled WGS sequence"/>
</dbReference>